<dbReference type="GO" id="GO:0005829">
    <property type="term" value="C:cytosol"/>
    <property type="evidence" value="ECO:0007669"/>
    <property type="project" value="TreeGrafter"/>
</dbReference>
<dbReference type="PANTHER" id="PTHR10621">
    <property type="entry name" value="UV EXCISION REPAIR PROTEIN RAD23"/>
    <property type="match status" value="1"/>
</dbReference>
<feature type="domain" description="Ubiquitin-like" evidence="1">
    <location>
        <begin position="1"/>
        <end position="71"/>
    </location>
</feature>
<evidence type="ECO:0000313" key="4">
    <source>
        <dbReference type="WBParaSite" id="TASK_0000715701-mRNA-1"/>
    </source>
</evidence>
<protein>
    <submittedName>
        <fullName evidence="4">Ubiquitin-like domain-containing protein</fullName>
    </submittedName>
</protein>
<dbReference type="GO" id="GO:0031593">
    <property type="term" value="F:polyubiquitin modification-dependent protein binding"/>
    <property type="evidence" value="ECO:0007669"/>
    <property type="project" value="TreeGrafter"/>
</dbReference>
<dbReference type="AlphaFoldDB" id="A0A0R3W9L8"/>
<dbReference type="Pfam" id="PF00240">
    <property type="entry name" value="ubiquitin"/>
    <property type="match status" value="3"/>
</dbReference>
<dbReference type="SUPFAM" id="SSF54236">
    <property type="entry name" value="Ubiquitin-like"/>
    <property type="match status" value="4"/>
</dbReference>
<dbReference type="CDD" id="cd17039">
    <property type="entry name" value="Ubl_ubiquitin_like"/>
    <property type="match status" value="2"/>
</dbReference>
<dbReference type="GO" id="GO:0070628">
    <property type="term" value="F:proteasome binding"/>
    <property type="evidence" value="ECO:0007669"/>
    <property type="project" value="TreeGrafter"/>
</dbReference>
<name>A0A0R3W9L8_TAEAS</name>
<dbReference type="Proteomes" id="UP000282613">
    <property type="component" value="Unassembled WGS sequence"/>
</dbReference>
<evidence type="ECO:0000313" key="3">
    <source>
        <dbReference type="Proteomes" id="UP000282613"/>
    </source>
</evidence>
<keyword evidence="3" id="KW-1185">Reference proteome</keyword>
<evidence type="ECO:0000313" key="2">
    <source>
        <dbReference type="EMBL" id="VDK37956.1"/>
    </source>
</evidence>
<reference evidence="4" key="1">
    <citation type="submission" date="2017-02" db="UniProtKB">
        <authorList>
            <consortium name="WormBaseParasite"/>
        </authorList>
    </citation>
    <scope>IDENTIFICATION</scope>
</reference>
<dbReference type="STRING" id="60517.A0A0R3W9L8"/>
<dbReference type="GO" id="GO:0005654">
    <property type="term" value="C:nucleoplasm"/>
    <property type="evidence" value="ECO:0007669"/>
    <property type="project" value="TreeGrafter"/>
</dbReference>
<dbReference type="PANTHER" id="PTHR10621:SF0">
    <property type="entry name" value="UV EXCISION REPAIR PROTEIN RAD23"/>
    <property type="match status" value="1"/>
</dbReference>
<accession>A0A0R3W9L8</accession>
<feature type="domain" description="Ubiquitin-like" evidence="1">
    <location>
        <begin position="79"/>
        <end position="150"/>
    </location>
</feature>
<sequence>MQLRIIHRGSELLSLPVDGGTSVLQVKTAIARTLGVSPEDQILTSRGVYLEDLRSLDDYEIVESGALELHLPLKYRKFISIRVVISAEEVYSIPIRSNATVAELRAEIANRIGRQNCDVSNAFLIYAHWVLDDLRRLDDYEIVDNACVTVARTLEPEKQTLAEPYDYCEDFLEEARPPRLINVHFLREDGDPFTLTLDPSKPLKSIAKGVEEKTSIPGEHQTFIMAGRKVNVEQTPDALNISEGESLYLSDSRVRVMTPTNKRRPVNRNEMVVHFDVDKTRIPMRIPGDWTVKEVQQELQQHPMVCGRKIDLYHKNNRLESRRYLTEYGISDGSVVQVTLPYL</sequence>
<dbReference type="Gene3D" id="3.10.20.90">
    <property type="entry name" value="Phosphatidylinositol 3-kinase Catalytic Subunit, Chain A, domain 1"/>
    <property type="match status" value="4"/>
</dbReference>
<dbReference type="OrthoDB" id="442921at2759"/>
<dbReference type="SMART" id="SM00213">
    <property type="entry name" value="UBQ"/>
    <property type="match status" value="4"/>
</dbReference>
<reference evidence="2 3" key="2">
    <citation type="submission" date="2018-11" db="EMBL/GenBank/DDBJ databases">
        <authorList>
            <consortium name="Pathogen Informatics"/>
        </authorList>
    </citation>
    <scope>NUCLEOTIDE SEQUENCE [LARGE SCALE GENOMIC DNA]</scope>
</reference>
<proteinExistence type="predicted"/>
<dbReference type="EMBL" id="UYRS01018582">
    <property type="protein sequence ID" value="VDK37956.1"/>
    <property type="molecule type" value="Genomic_DNA"/>
</dbReference>
<dbReference type="GO" id="GO:0043130">
    <property type="term" value="F:ubiquitin binding"/>
    <property type="evidence" value="ECO:0007669"/>
    <property type="project" value="TreeGrafter"/>
</dbReference>
<dbReference type="PROSITE" id="PS50053">
    <property type="entry name" value="UBIQUITIN_2"/>
    <property type="match status" value="3"/>
</dbReference>
<feature type="domain" description="Ubiquitin-like" evidence="1">
    <location>
        <begin position="181"/>
        <end position="249"/>
    </location>
</feature>
<dbReference type="InterPro" id="IPR000626">
    <property type="entry name" value="Ubiquitin-like_dom"/>
</dbReference>
<evidence type="ECO:0000259" key="1">
    <source>
        <dbReference type="PROSITE" id="PS50053"/>
    </source>
</evidence>
<organism evidence="4">
    <name type="scientific">Taenia asiatica</name>
    <name type="common">Asian tapeworm</name>
    <dbReference type="NCBI Taxonomy" id="60517"/>
    <lineage>
        <taxon>Eukaryota</taxon>
        <taxon>Metazoa</taxon>
        <taxon>Spiralia</taxon>
        <taxon>Lophotrochozoa</taxon>
        <taxon>Platyhelminthes</taxon>
        <taxon>Cestoda</taxon>
        <taxon>Eucestoda</taxon>
        <taxon>Cyclophyllidea</taxon>
        <taxon>Taeniidae</taxon>
        <taxon>Taenia</taxon>
    </lineage>
</organism>
<gene>
    <name evidence="2" type="ORF">TASK_LOCUS7158</name>
</gene>
<dbReference type="WBParaSite" id="TASK_0000715701-mRNA-1">
    <property type="protein sequence ID" value="TASK_0000715701-mRNA-1"/>
    <property type="gene ID" value="TASK_0000715701"/>
</dbReference>
<dbReference type="GO" id="GO:0043161">
    <property type="term" value="P:proteasome-mediated ubiquitin-dependent protein catabolic process"/>
    <property type="evidence" value="ECO:0007669"/>
    <property type="project" value="TreeGrafter"/>
</dbReference>
<dbReference type="InterPro" id="IPR029071">
    <property type="entry name" value="Ubiquitin-like_domsf"/>
</dbReference>